<keyword evidence="2" id="KW-1185">Reference proteome</keyword>
<gene>
    <name evidence="1" type="ORF">OGM63_14800</name>
</gene>
<dbReference type="RefSeq" id="WP_263746348.1">
    <property type="nucleotide sequence ID" value="NZ_JAOWRF010000215.1"/>
</dbReference>
<accession>A0ABT3B062</accession>
<sequence length="95" mass="10330">MDSVEFDIGAPLVPKITQVAAPERAISPIAKSGTPVTKNAIRTSLRASTIDSAFAALYTITTSGILPKIWVKAPSWKDGFIFYYIVLSAIFRDKI</sequence>
<comment type="caution">
    <text evidence="1">The sequence shown here is derived from an EMBL/GenBank/DDBJ whole genome shotgun (WGS) entry which is preliminary data.</text>
</comment>
<organism evidence="1 2">
    <name type="scientific">Plectonema radiosum NIES-515</name>
    <dbReference type="NCBI Taxonomy" id="2986073"/>
    <lineage>
        <taxon>Bacteria</taxon>
        <taxon>Bacillati</taxon>
        <taxon>Cyanobacteriota</taxon>
        <taxon>Cyanophyceae</taxon>
        <taxon>Oscillatoriophycideae</taxon>
        <taxon>Oscillatoriales</taxon>
        <taxon>Microcoleaceae</taxon>
        <taxon>Plectonema</taxon>
    </lineage>
</organism>
<protein>
    <submittedName>
        <fullName evidence="1">Uncharacterized protein</fullName>
    </submittedName>
</protein>
<dbReference type="Proteomes" id="UP001526143">
    <property type="component" value="Unassembled WGS sequence"/>
</dbReference>
<evidence type="ECO:0000313" key="1">
    <source>
        <dbReference type="EMBL" id="MCV3214771.1"/>
    </source>
</evidence>
<name>A0ABT3B062_9CYAN</name>
<proteinExistence type="predicted"/>
<dbReference type="EMBL" id="JAOWRF010000215">
    <property type="protein sequence ID" value="MCV3214771.1"/>
    <property type="molecule type" value="Genomic_DNA"/>
</dbReference>
<evidence type="ECO:0000313" key="2">
    <source>
        <dbReference type="Proteomes" id="UP001526143"/>
    </source>
</evidence>
<reference evidence="1 2" key="1">
    <citation type="submission" date="2022-10" db="EMBL/GenBank/DDBJ databases">
        <title>Identification of biosynthetic pathway for the production of the potent trypsin inhibitor radiosumin.</title>
        <authorList>
            <person name="Fewer D.P."/>
            <person name="Delbaje E."/>
            <person name="Ouyang X."/>
            <person name="Agostino P.D."/>
            <person name="Wahlsten M."/>
            <person name="Jokela J."/>
            <person name="Permi P."/>
            <person name="Haapaniemi E."/>
            <person name="Koistinen H."/>
        </authorList>
    </citation>
    <scope>NUCLEOTIDE SEQUENCE [LARGE SCALE GENOMIC DNA]</scope>
    <source>
        <strain evidence="1 2">NIES-515</strain>
    </source>
</reference>